<dbReference type="Proteomes" id="UP000293296">
    <property type="component" value="Chromosome"/>
</dbReference>
<dbReference type="PANTHER" id="PTHR43857">
    <property type="entry name" value="BLR7761 PROTEIN"/>
    <property type="match status" value="1"/>
</dbReference>
<reference evidence="1 2" key="1">
    <citation type="submission" date="2018-02" db="EMBL/GenBank/DDBJ databases">
        <title>Genome sequence of Desulfovibrio carbinolicus DSM 3852.</title>
        <authorList>
            <person name="Wilbanks E."/>
            <person name="Skennerton C.T."/>
            <person name="Orphan V.J."/>
        </authorList>
    </citation>
    <scope>NUCLEOTIDE SEQUENCE [LARGE SCALE GENOMIC DNA]</scope>
    <source>
        <strain evidence="1 2">DSM 3852</strain>
    </source>
</reference>
<evidence type="ECO:0000313" key="2">
    <source>
        <dbReference type="Proteomes" id="UP000293296"/>
    </source>
</evidence>
<dbReference type="OrthoDB" id="9808943at2"/>
<proteinExistence type="predicted"/>
<accession>A0A4P6HPC9</accession>
<dbReference type="Pfam" id="PF01042">
    <property type="entry name" value="Ribonuc_L-PSP"/>
    <property type="match status" value="1"/>
</dbReference>
<keyword evidence="2" id="KW-1185">Reference proteome</keyword>
<evidence type="ECO:0000313" key="1">
    <source>
        <dbReference type="EMBL" id="QAZ69143.1"/>
    </source>
</evidence>
<dbReference type="KEGG" id="dcb:C3Y92_18620"/>
<dbReference type="InterPro" id="IPR035959">
    <property type="entry name" value="RutC-like_sf"/>
</dbReference>
<dbReference type="Gene3D" id="3.30.1330.40">
    <property type="entry name" value="RutC-like"/>
    <property type="match status" value="1"/>
</dbReference>
<gene>
    <name evidence="1" type="ORF">C3Y92_18620</name>
</gene>
<organism evidence="1 2">
    <name type="scientific">Solidesulfovibrio carbinolicus</name>
    <dbReference type="NCBI Taxonomy" id="296842"/>
    <lineage>
        <taxon>Bacteria</taxon>
        <taxon>Pseudomonadati</taxon>
        <taxon>Thermodesulfobacteriota</taxon>
        <taxon>Desulfovibrionia</taxon>
        <taxon>Desulfovibrionales</taxon>
        <taxon>Desulfovibrionaceae</taxon>
        <taxon>Solidesulfovibrio</taxon>
    </lineage>
</organism>
<name>A0A4P6HPC9_9BACT</name>
<dbReference type="RefSeq" id="WP_129355258.1">
    <property type="nucleotide sequence ID" value="NZ_CP026538.1"/>
</dbReference>
<dbReference type="InterPro" id="IPR006175">
    <property type="entry name" value="YjgF/YER057c/UK114"/>
</dbReference>
<protein>
    <recommendedName>
        <fullName evidence="3">RidA family protein</fullName>
    </recommendedName>
</protein>
<evidence type="ECO:0008006" key="3">
    <source>
        <dbReference type="Google" id="ProtNLM"/>
    </source>
</evidence>
<dbReference type="CDD" id="cd06154">
    <property type="entry name" value="YjgF_YER057c_UK114_like_6"/>
    <property type="match status" value="1"/>
</dbReference>
<dbReference type="SUPFAM" id="SSF55298">
    <property type="entry name" value="YjgF-like"/>
    <property type="match status" value="1"/>
</dbReference>
<dbReference type="PANTHER" id="PTHR43857:SF1">
    <property type="entry name" value="YJGH FAMILY PROTEIN"/>
    <property type="match status" value="1"/>
</dbReference>
<dbReference type="EMBL" id="CP026538">
    <property type="protein sequence ID" value="QAZ69143.1"/>
    <property type="molecule type" value="Genomic_DNA"/>
</dbReference>
<sequence length="126" mass="13236">MAPRRNISSGSKWEPLLGYSRAVVAGNTVYVSGTVGANADGTIPEGAYAQTKRALEIIRDALAQAGADLTNVVRTRLFMADMGDFDAVAKAHGEVFGDIRPATTIVEVSKLVDAAFVVEVEALAVI</sequence>
<dbReference type="AlphaFoldDB" id="A0A4P6HPC9"/>